<feature type="non-terminal residue" evidence="2">
    <location>
        <position position="102"/>
    </location>
</feature>
<dbReference type="AlphaFoldDB" id="A0A642PL52"/>
<dbReference type="EMBL" id="VVZE01000217">
    <property type="protein sequence ID" value="KAA5377557.1"/>
    <property type="molecule type" value="Genomic_DNA"/>
</dbReference>
<dbReference type="InterPro" id="IPR010744">
    <property type="entry name" value="Phage_CI_N"/>
</dbReference>
<dbReference type="Gene3D" id="1.10.260.40">
    <property type="entry name" value="lambda repressor-like DNA-binding domains"/>
    <property type="match status" value="1"/>
</dbReference>
<evidence type="ECO:0000259" key="1">
    <source>
        <dbReference type="Pfam" id="PF07022"/>
    </source>
</evidence>
<proteinExistence type="predicted"/>
<dbReference type="InterPro" id="IPR010982">
    <property type="entry name" value="Lambda_DNA-bd_dom_sf"/>
</dbReference>
<dbReference type="Pfam" id="PF07022">
    <property type="entry name" value="Phage_CI_repr"/>
    <property type="match status" value="1"/>
</dbReference>
<dbReference type="GO" id="GO:0045892">
    <property type="term" value="P:negative regulation of DNA-templated transcription"/>
    <property type="evidence" value="ECO:0007669"/>
    <property type="project" value="InterPro"/>
</dbReference>
<dbReference type="CDD" id="cd00093">
    <property type="entry name" value="HTH_XRE"/>
    <property type="match status" value="1"/>
</dbReference>
<name>A0A642PL52_9BACT</name>
<reference evidence="2" key="1">
    <citation type="journal article" date="2019" name="Nat. Med.">
        <title>A library of human gut bacterial isolates paired with longitudinal multiomics data enables mechanistic microbiome research.</title>
        <authorList>
            <person name="Poyet M."/>
            <person name="Groussin M."/>
            <person name="Gibbons S.M."/>
            <person name="Avila-Pacheco J."/>
            <person name="Jiang X."/>
            <person name="Kearney S.M."/>
            <person name="Perrotta A.R."/>
            <person name="Berdy B."/>
            <person name="Zhao S."/>
            <person name="Lieberman T.D."/>
            <person name="Swanson P.K."/>
            <person name="Smith M."/>
            <person name="Roesemann S."/>
            <person name="Alexander J.E."/>
            <person name="Rich S.A."/>
            <person name="Livny J."/>
            <person name="Vlamakis H."/>
            <person name="Clish C."/>
            <person name="Bullock K."/>
            <person name="Deik A."/>
            <person name="Scott J."/>
            <person name="Pierce K.A."/>
            <person name="Xavier R.J."/>
            <person name="Alm E.J."/>
        </authorList>
    </citation>
    <scope>NUCLEOTIDE SEQUENCE [LARGE SCALE GENOMIC DNA]</scope>
    <source>
        <strain evidence="2">BIOML-A8</strain>
    </source>
</reference>
<sequence length="102" mass="11263">MANDKDPVFCAADIIKRAKLAKEFKTDSELAAFLGISRSTLSNWNARNSIDFPLLLGSLDDVDYNWLLTGKGSPAHHSKFCDNDLVQGEVEILHTPKTADPM</sequence>
<evidence type="ECO:0000313" key="2">
    <source>
        <dbReference type="EMBL" id="KAA5377557.1"/>
    </source>
</evidence>
<gene>
    <name evidence="2" type="ORF">F2Y44_24120</name>
</gene>
<feature type="domain" description="Bacteriophage CI repressor N-terminal" evidence="1">
    <location>
        <begin position="13"/>
        <end position="74"/>
    </location>
</feature>
<dbReference type="GO" id="GO:0003677">
    <property type="term" value="F:DNA binding"/>
    <property type="evidence" value="ECO:0007669"/>
    <property type="project" value="InterPro"/>
</dbReference>
<comment type="caution">
    <text evidence="2">The sequence shown here is derived from an EMBL/GenBank/DDBJ whole genome shotgun (WGS) entry which is preliminary data.</text>
</comment>
<accession>A0A642PL52</accession>
<dbReference type="RefSeq" id="WP_149943229.1">
    <property type="nucleotide sequence ID" value="NZ_VVZE01000217.1"/>
</dbReference>
<dbReference type="InterPro" id="IPR001387">
    <property type="entry name" value="Cro/C1-type_HTH"/>
</dbReference>
<organism evidence="2">
    <name type="scientific">Phocaeicola dorei</name>
    <dbReference type="NCBI Taxonomy" id="357276"/>
    <lineage>
        <taxon>Bacteria</taxon>
        <taxon>Pseudomonadati</taxon>
        <taxon>Bacteroidota</taxon>
        <taxon>Bacteroidia</taxon>
        <taxon>Bacteroidales</taxon>
        <taxon>Bacteroidaceae</taxon>
        <taxon>Phocaeicola</taxon>
    </lineage>
</organism>
<protein>
    <submittedName>
        <fullName evidence="2">Bacteriophage CI repressor</fullName>
    </submittedName>
</protein>